<keyword evidence="1" id="KW-1133">Transmembrane helix</keyword>
<keyword evidence="1" id="KW-0812">Transmembrane</keyword>
<organism evidence="2 3">
    <name type="scientific">Cirrhinus mrigala</name>
    <name type="common">Mrigala</name>
    <dbReference type="NCBI Taxonomy" id="683832"/>
    <lineage>
        <taxon>Eukaryota</taxon>
        <taxon>Metazoa</taxon>
        <taxon>Chordata</taxon>
        <taxon>Craniata</taxon>
        <taxon>Vertebrata</taxon>
        <taxon>Euteleostomi</taxon>
        <taxon>Actinopterygii</taxon>
        <taxon>Neopterygii</taxon>
        <taxon>Teleostei</taxon>
        <taxon>Ostariophysi</taxon>
        <taxon>Cypriniformes</taxon>
        <taxon>Cyprinidae</taxon>
        <taxon>Labeoninae</taxon>
        <taxon>Labeonini</taxon>
        <taxon>Cirrhinus</taxon>
    </lineage>
</organism>
<evidence type="ECO:0000313" key="3">
    <source>
        <dbReference type="Proteomes" id="UP001529510"/>
    </source>
</evidence>
<keyword evidence="1" id="KW-0472">Membrane</keyword>
<feature type="non-terminal residue" evidence="2">
    <location>
        <position position="1"/>
    </location>
</feature>
<keyword evidence="3" id="KW-1185">Reference proteome</keyword>
<protein>
    <submittedName>
        <fullName evidence="2">Uncharacterized protein</fullName>
    </submittedName>
</protein>
<name>A0ABD0RC33_CIRMR</name>
<dbReference type="AlphaFoldDB" id="A0ABD0RC33"/>
<evidence type="ECO:0000256" key="1">
    <source>
        <dbReference type="SAM" id="Phobius"/>
    </source>
</evidence>
<evidence type="ECO:0000313" key="2">
    <source>
        <dbReference type="EMBL" id="KAL0196014.1"/>
    </source>
</evidence>
<proteinExistence type="predicted"/>
<reference evidence="2 3" key="1">
    <citation type="submission" date="2024-05" db="EMBL/GenBank/DDBJ databases">
        <title>Genome sequencing and assembly of Indian major carp, Cirrhinus mrigala (Hamilton, 1822).</title>
        <authorList>
            <person name="Mohindra V."/>
            <person name="Chowdhury L.M."/>
            <person name="Lal K."/>
            <person name="Jena J.K."/>
        </authorList>
    </citation>
    <scope>NUCLEOTIDE SEQUENCE [LARGE SCALE GENOMIC DNA]</scope>
    <source>
        <strain evidence="2">CM1030</strain>
        <tissue evidence="2">Blood</tissue>
    </source>
</reference>
<comment type="caution">
    <text evidence="2">The sequence shown here is derived from an EMBL/GenBank/DDBJ whole genome shotgun (WGS) entry which is preliminary data.</text>
</comment>
<sequence length="59" mass="7161">WSNRTCSTQRRVDRHRQHNDHLVLDNDLKEVRLQRFFFFFSLSSPFSFSFRLVLCAAID</sequence>
<dbReference type="Proteomes" id="UP001529510">
    <property type="component" value="Unassembled WGS sequence"/>
</dbReference>
<dbReference type="EMBL" id="JAMKFB020000004">
    <property type="protein sequence ID" value="KAL0196014.1"/>
    <property type="molecule type" value="Genomic_DNA"/>
</dbReference>
<feature type="transmembrane region" description="Helical" evidence="1">
    <location>
        <begin position="36"/>
        <end position="58"/>
    </location>
</feature>
<gene>
    <name evidence="2" type="ORF">M9458_009586</name>
</gene>
<accession>A0ABD0RC33</accession>